<protein>
    <submittedName>
        <fullName evidence="1">Uncharacterized protein</fullName>
    </submittedName>
</protein>
<name>A0A2P2QEQ8_RHIMU</name>
<proteinExistence type="predicted"/>
<evidence type="ECO:0000313" key="1">
    <source>
        <dbReference type="EMBL" id="MBX65492.1"/>
    </source>
</evidence>
<dbReference type="AlphaFoldDB" id="A0A2P2QEQ8"/>
<organism evidence="1">
    <name type="scientific">Rhizophora mucronata</name>
    <name type="common">Asiatic mangrove</name>
    <dbReference type="NCBI Taxonomy" id="61149"/>
    <lineage>
        <taxon>Eukaryota</taxon>
        <taxon>Viridiplantae</taxon>
        <taxon>Streptophyta</taxon>
        <taxon>Embryophyta</taxon>
        <taxon>Tracheophyta</taxon>
        <taxon>Spermatophyta</taxon>
        <taxon>Magnoliopsida</taxon>
        <taxon>eudicotyledons</taxon>
        <taxon>Gunneridae</taxon>
        <taxon>Pentapetalae</taxon>
        <taxon>rosids</taxon>
        <taxon>fabids</taxon>
        <taxon>Malpighiales</taxon>
        <taxon>Rhizophoraceae</taxon>
        <taxon>Rhizophora</taxon>
    </lineage>
</organism>
<accession>A0A2P2QEQ8</accession>
<reference evidence="1" key="1">
    <citation type="submission" date="2018-02" db="EMBL/GenBank/DDBJ databases">
        <title>Rhizophora mucronata_Transcriptome.</title>
        <authorList>
            <person name="Meera S.P."/>
            <person name="Sreeshan A."/>
            <person name="Augustine A."/>
        </authorList>
    </citation>
    <scope>NUCLEOTIDE SEQUENCE</scope>
    <source>
        <tissue evidence="1">Leaf</tissue>
    </source>
</reference>
<dbReference type="EMBL" id="GGEC01085008">
    <property type="protein sequence ID" value="MBX65492.1"/>
    <property type="molecule type" value="Transcribed_RNA"/>
</dbReference>
<sequence length="32" mass="3686">MDVRQIISATIFNQMLECESLLVDILEKYGRG</sequence>